<dbReference type="GO" id="GO:0032259">
    <property type="term" value="P:methylation"/>
    <property type="evidence" value="ECO:0007669"/>
    <property type="project" value="UniProtKB-KW"/>
</dbReference>
<reference evidence="3" key="1">
    <citation type="journal article" date="2019" name="Int. J. Syst. Evol. Microbiol.">
        <title>The Global Catalogue of Microorganisms (GCM) 10K type strain sequencing project: providing services to taxonomists for standard genome sequencing and annotation.</title>
        <authorList>
            <consortium name="The Broad Institute Genomics Platform"/>
            <consortium name="The Broad Institute Genome Sequencing Center for Infectious Disease"/>
            <person name="Wu L."/>
            <person name="Ma J."/>
        </authorList>
    </citation>
    <scope>NUCLEOTIDE SEQUENCE [LARGE SCALE GENOMIC DNA]</scope>
    <source>
        <strain evidence="3">CGMCC 4.7152</strain>
    </source>
</reference>
<dbReference type="EMBL" id="JBHSIU010000111">
    <property type="protein sequence ID" value="MFC5007073.1"/>
    <property type="molecule type" value="Genomic_DNA"/>
</dbReference>
<proteinExistence type="predicted"/>
<keyword evidence="2" id="KW-0808">Transferase</keyword>
<dbReference type="SUPFAM" id="SSF53335">
    <property type="entry name" value="S-adenosyl-L-methionine-dependent methyltransferases"/>
    <property type="match status" value="1"/>
</dbReference>
<name>A0ABV9WHM4_9ACTN</name>
<dbReference type="Pfam" id="PF04672">
    <property type="entry name" value="Methyltransf_19"/>
    <property type="match status" value="1"/>
</dbReference>
<gene>
    <name evidence="2" type="ORF">ACFPIJ_55870</name>
</gene>
<protein>
    <submittedName>
        <fullName evidence="2">SAM-dependent methyltransferase</fullName>
        <ecNumber evidence="2">2.1.1.-</ecNumber>
    </submittedName>
</protein>
<keyword evidence="2" id="KW-0489">Methyltransferase</keyword>
<dbReference type="Gene3D" id="3.40.50.150">
    <property type="entry name" value="Vaccinia Virus protein VP39"/>
    <property type="match status" value="1"/>
</dbReference>
<evidence type="ECO:0000313" key="3">
    <source>
        <dbReference type="Proteomes" id="UP001595912"/>
    </source>
</evidence>
<dbReference type="InterPro" id="IPR006764">
    <property type="entry name" value="SAM_dep_MeTrfase_SAV2177_type"/>
</dbReference>
<accession>A0ABV9WHM4</accession>
<dbReference type="EC" id="2.1.1.-" evidence="2"/>
<comment type="caution">
    <text evidence="2">The sequence shown here is derived from an EMBL/GenBank/DDBJ whole genome shotgun (WGS) entry which is preliminary data.</text>
</comment>
<sequence length="290" mass="31086">MTPPTTPPIPGPSPSPRPSDTTAGRGPVDTSVAHPARRYDFLLGGKDNFAADRDSARRLIEVFPHLRTAAVENRRLLERVVRHLTQAGVRQFLDIGTGIPTSPNVHEIAQDIALDARVVYVDNDPVVMTHARALHTSHPLGATAYIEADLRDPAAILGSPDLRAALDFTQPIAVLLIAVLHFVTDDDQPYDAVAALAAAMPAGSFLAISHTTFDPLPADVRRRLTALTDPSAGHGPFRPRTHDEVARFFDGADLLDPGLVPIVEWHPDSDPSPHATASEAIGYAGVARLP</sequence>
<dbReference type="Proteomes" id="UP001595912">
    <property type="component" value="Unassembled WGS sequence"/>
</dbReference>
<dbReference type="RefSeq" id="WP_380127723.1">
    <property type="nucleotide sequence ID" value="NZ_JBHSIU010000111.1"/>
</dbReference>
<dbReference type="GO" id="GO:0008168">
    <property type="term" value="F:methyltransferase activity"/>
    <property type="evidence" value="ECO:0007669"/>
    <property type="project" value="UniProtKB-KW"/>
</dbReference>
<dbReference type="PIRSF" id="PIRSF017393">
    <property type="entry name" value="MTase_SAV2177"/>
    <property type="match status" value="1"/>
</dbReference>
<feature type="compositionally biased region" description="Pro residues" evidence="1">
    <location>
        <begin position="1"/>
        <end position="17"/>
    </location>
</feature>
<dbReference type="InterPro" id="IPR029063">
    <property type="entry name" value="SAM-dependent_MTases_sf"/>
</dbReference>
<evidence type="ECO:0000256" key="1">
    <source>
        <dbReference type="SAM" id="MobiDB-lite"/>
    </source>
</evidence>
<feature type="region of interest" description="Disordered" evidence="1">
    <location>
        <begin position="1"/>
        <end position="31"/>
    </location>
</feature>
<evidence type="ECO:0000313" key="2">
    <source>
        <dbReference type="EMBL" id="MFC5007073.1"/>
    </source>
</evidence>
<organism evidence="2 3">
    <name type="scientific">Dactylosporangium cerinum</name>
    <dbReference type="NCBI Taxonomy" id="1434730"/>
    <lineage>
        <taxon>Bacteria</taxon>
        <taxon>Bacillati</taxon>
        <taxon>Actinomycetota</taxon>
        <taxon>Actinomycetes</taxon>
        <taxon>Micromonosporales</taxon>
        <taxon>Micromonosporaceae</taxon>
        <taxon>Dactylosporangium</taxon>
    </lineage>
</organism>
<keyword evidence="3" id="KW-1185">Reference proteome</keyword>